<keyword evidence="5" id="KW-0498">Mitosis</keyword>
<evidence type="ECO:0000313" key="12">
    <source>
        <dbReference type="EMBL" id="EIM22873.1"/>
    </source>
</evidence>
<evidence type="ECO:0000256" key="7">
    <source>
        <dbReference type="ARBA" id="ARBA00023242"/>
    </source>
</evidence>
<evidence type="ECO:0000256" key="9">
    <source>
        <dbReference type="ARBA" id="ARBA00023328"/>
    </source>
</evidence>
<dbReference type="PANTHER" id="PTHR15459:SF3">
    <property type="entry name" value="POLYAMINE-MODULATED FACTOR 1"/>
    <property type="match status" value="1"/>
</dbReference>
<keyword evidence="10" id="KW-0175">Coiled coil</keyword>
<dbReference type="AlphaFoldDB" id="I4YFY1"/>
<dbReference type="OMA" id="NHIVEGW"/>
<evidence type="ECO:0000256" key="5">
    <source>
        <dbReference type="ARBA" id="ARBA00022776"/>
    </source>
</evidence>
<dbReference type="Pfam" id="PF03980">
    <property type="entry name" value="Nnf1"/>
    <property type="match status" value="1"/>
</dbReference>
<evidence type="ECO:0000256" key="11">
    <source>
        <dbReference type="SAM" id="MobiDB-lite"/>
    </source>
</evidence>
<protein>
    <recommendedName>
        <fullName evidence="14">Nnf1-domain-containing protein</fullName>
    </recommendedName>
</protein>
<organism evidence="12 13">
    <name type="scientific">Wallemia mellicola (strain ATCC MYA-4683 / CBS 633.66)</name>
    <name type="common">Wallemia sebi (CBS 633.66)</name>
    <dbReference type="NCBI Taxonomy" id="671144"/>
    <lineage>
        <taxon>Eukaryota</taxon>
        <taxon>Fungi</taxon>
        <taxon>Dikarya</taxon>
        <taxon>Basidiomycota</taxon>
        <taxon>Wallemiomycotina</taxon>
        <taxon>Wallemiomycetes</taxon>
        <taxon>Wallemiales</taxon>
        <taxon>Wallemiaceae</taxon>
        <taxon>Wallemia</taxon>
    </lineage>
</organism>
<dbReference type="GO" id="GO:0000444">
    <property type="term" value="C:MIS12/MIND type complex"/>
    <property type="evidence" value="ECO:0007669"/>
    <property type="project" value="InterPro"/>
</dbReference>
<feature type="coiled-coil region" evidence="10">
    <location>
        <begin position="145"/>
        <end position="182"/>
    </location>
</feature>
<evidence type="ECO:0008006" key="14">
    <source>
        <dbReference type="Google" id="ProtNLM"/>
    </source>
</evidence>
<name>I4YFY1_WALMC</name>
<evidence type="ECO:0000256" key="6">
    <source>
        <dbReference type="ARBA" id="ARBA00022838"/>
    </source>
</evidence>
<dbReference type="RefSeq" id="XP_006956922.1">
    <property type="nucleotide sequence ID" value="XM_006956860.1"/>
</dbReference>
<proteinExistence type="predicted"/>
<keyword evidence="4" id="KW-0132">Cell division</keyword>
<sequence>MEQTEQAPLKVGKRAKQTQQLVQMALKHIVEGWSYDNFEQSFPAIAKDSPESLSSMRDQTKEHFEKSVSTSIDALHDRRRVVQSLNSLDEMLDRVQKAKKENHKTAFGMSFKQRGEAFASDPFLAVKARKHAVVRSETEEVDRRIAEARGETEELISKIKSLDAEEEKYDKEKSELGRLLNVLNEATSNIPQDEMSVVQSELNLVI</sequence>
<evidence type="ECO:0000256" key="10">
    <source>
        <dbReference type="SAM" id="Coils"/>
    </source>
</evidence>
<dbReference type="KEGG" id="wse:WALSEDRAFT_59656"/>
<dbReference type="InParanoid" id="I4YFY1"/>
<evidence type="ECO:0000256" key="2">
    <source>
        <dbReference type="ARBA" id="ARBA00004629"/>
    </source>
</evidence>
<reference evidence="12 13" key="1">
    <citation type="journal article" date="2012" name="Fungal Genet. Biol.">
        <title>The genome of the xerotolerant mold Wallemia sebi reveals adaptations to osmotic stress and suggests cryptic sexual reproduction.</title>
        <authorList>
            <person name="Padamsee M."/>
            <person name="Kumar T.K.A."/>
            <person name="Riley R."/>
            <person name="Binder M."/>
            <person name="Boyd A."/>
            <person name="Calvo A.M."/>
            <person name="Furukawa K."/>
            <person name="Hesse C."/>
            <person name="Hohmann S."/>
            <person name="James T.Y."/>
            <person name="LaButti K."/>
            <person name="Lapidus A."/>
            <person name="Lindquist E."/>
            <person name="Lucas S."/>
            <person name="Miller K."/>
            <person name="Shantappa S."/>
            <person name="Grigoriev I.V."/>
            <person name="Hibbett D.S."/>
            <person name="McLaughlin D.J."/>
            <person name="Spatafora J.W."/>
            <person name="Aime M.C."/>
        </authorList>
    </citation>
    <scope>NUCLEOTIDE SEQUENCE [LARGE SCALE GENOMIC DNA]</scope>
    <source>
        <strain evidence="13">ATCC MYA-4683 / CBS 633.66</strain>
    </source>
</reference>
<feature type="region of interest" description="Disordered" evidence="11">
    <location>
        <begin position="49"/>
        <end position="69"/>
    </location>
</feature>
<keyword evidence="6" id="KW-0995">Kinetochore</keyword>
<keyword evidence="3" id="KW-0158">Chromosome</keyword>
<comment type="subcellular location">
    <subcellularLocation>
        <location evidence="2">Chromosome</location>
        <location evidence="2">Centromere</location>
        <location evidence="2">Kinetochore</location>
    </subcellularLocation>
    <subcellularLocation>
        <location evidence="1">Nucleus</location>
    </subcellularLocation>
</comment>
<evidence type="ECO:0000256" key="3">
    <source>
        <dbReference type="ARBA" id="ARBA00022454"/>
    </source>
</evidence>
<dbReference type="GeneID" id="18473481"/>
<accession>I4YFY1</accession>
<evidence type="ECO:0000313" key="13">
    <source>
        <dbReference type="Proteomes" id="UP000005242"/>
    </source>
</evidence>
<dbReference type="HOGENOM" id="CLU_087082_0_0_1"/>
<evidence type="ECO:0000256" key="8">
    <source>
        <dbReference type="ARBA" id="ARBA00023306"/>
    </source>
</evidence>
<evidence type="ECO:0000256" key="4">
    <source>
        <dbReference type="ARBA" id="ARBA00022618"/>
    </source>
</evidence>
<dbReference type="PANTHER" id="PTHR15459">
    <property type="entry name" value="POLYAMINE-MODULATED FACTOR 1"/>
    <property type="match status" value="1"/>
</dbReference>
<dbReference type="EMBL" id="JH668226">
    <property type="protein sequence ID" value="EIM22873.1"/>
    <property type="molecule type" value="Genomic_DNA"/>
</dbReference>
<keyword evidence="8" id="KW-0131">Cell cycle</keyword>
<dbReference type="InterPro" id="IPR007128">
    <property type="entry name" value="PMF1/Nnf1"/>
</dbReference>
<dbReference type="GO" id="GO:0007059">
    <property type="term" value="P:chromosome segregation"/>
    <property type="evidence" value="ECO:0007669"/>
    <property type="project" value="TreeGrafter"/>
</dbReference>
<dbReference type="GO" id="GO:0005634">
    <property type="term" value="C:nucleus"/>
    <property type="evidence" value="ECO:0007669"/>
    <property type="project" value="UniProtKB-SubCell"/>
</dbReference>
<keyword evidence="9" id="KW-0137">Centromere</keyword>
<keyword evidence="7" id="KW-0539">Nucleus</keyword>
<dbReference type="GO" id="GO:0051301">
    <property type="term" value="P:cell division"/>
    <property type="evidence" value="ECO:0007669"/>
    <property type="project" value="UniProtKB-KW"/>
</dbReference>
<evidence type="ECO:0000256" key="1">
    <source>
        <dbReference type="ARBA" id="ARBA00004123"/>
    </source>
</evidence>
<gene>
    <name evidence="12" type="ORF">WALSEDRAFT_59656</name>
</gene>
<keyword evidence="13" id="KW-1185">Reference proteome</keyword>
<dbReference type="Proteomes" id="UP000005242">
    <property type="component" value="Unassembled WGS sequence"/>
</dbReference>